<gene>
    <name evidence="2" type="ORF">PSAN_26240</name>
    <name evidence="3" type="ORF">SAMN04490179_2021</name>
</gene>
<evidence type="ECO:0000313" key="2">
    <source>
        <dbReference type="EMBL" id="KAF2410197.1"/>
    </source>
</evidence>
<proteinExistence type="predicted"/>
<dbReference type="OrthoDB" id="7039502at2"/>
<keyword evidence="5" id="KW-1185">Reference proteome</keyword>
<dbReference type="Proteomes" id="UP000182470">
    <property type="component" value="Chromosome I"/>
</dbReference>
<dbReference type="Proteomes" id="UP000748067">
    <property type="component" value="Unassembled WGS sequence"/>
</dbReference>
<sequence length="203" mass="23402">MFVKYLKYGCGLVVLMLLSWLVFFLMSKPQDNPYMRLYSSVNGTGSPGCEFLNEKRPNVHFKFKLSAQECRFVFYGGGEGIKFYVDYPSSAVVFPRLEKGIQIYFFMTRISRDEYDASRHLVGKSPISVSDGIELYDMNDYKERKFVGEDGVSVIASDFLATIRASRLYAPDLLVFYQYPKELTDVKAMDRFALEVLRKIVVE</sequence>
<evidence type="ECO:0000313" key="4">
    <source>
        <dbReference type="Proteomes" id="UP000182470"/>
    </source>
</evidence>
<keyword evidence="1" id="KW-1133">Transmembrane helix</keyword>
<evidence type="ECO:0000313" key="3">
    <source>
        <dbReference type="EMBL" id="SDN00603.1"/>
    </source>
</evidence>
<organism evidence="3 4">
    <name type="scientific">Pseudomonas antarctica</name>
    <dbReference type="NCBI Taxonomy" id="219572"/>
    <lineage>
        <taxon>Bacteria</taxon>
        <taxon>Pseudomonadati</taxon>
        <taxon>Pseudomonadota</taxon>
        <taxon>Gammaproteobacteria</taxon>
        <taxon>Pseudomonadales</taxon>
        <taxon>Pseudomonadaceae</taxon>
        <taxon>Pseudomonas</taxon>
    </lineage>
</organism>
<dbReference type="RefSeq" id="WP_083357002.1">
    <property type="nucleotide sequence ID" value="NZ_JBJGXR010000005.1"/>
</dbReference>
<evidence type="ECO:0000256" key="1">
    <source>
        <dbReference type="SAM" id="Phobius"/>
    </source>
</evidence>
<feature type="transmembrane region" description="Helical" evidence="1">
    <location>
        <begin position="6"/>
        <end position="26"/>
    </location>
</feature>
<reference evidence="2 5" key="1">
    <citation type="submission" date="2015-01" db="EMBL/GenBank/DDBJ databases">
        <title>Genome Sequence of Pseudomonas antarctica CMS 35.</title>
        <authorList>
            <person name="Voget S."/>
            <person name="Chow J."/>
            <person name="Daniel R."/>
            <person name="Streit W."/>
        </authorList>
    </citation>
    <scope>NUCLEOTIDE SEQUENCE [LARGE SCALE GENOMIC DNA]</scope>
    <source>
        <strain evidence="2 5">CMS 35</strain>
    </source>
</reference>
<keyword evidence="1" id="KW-0812">Transmembrane</keyword>
<keyword evidence="1" id="KW-0472">Membrane</keyword>
<name>A0A1G9XWI2_9PSED</name>
<dbReference type="AlphaFoldDB" id="A0A1G9XWI2"/>
<protein>
    <submittedName>
        <fullName evidence="3">Uncharacterized protein</fullName>
    </submittedName>
</protein>
<dbReference type="EMBL" id="LT629704">
    <property type="protein sequence ID" value="SDN00603.1"/>
    <property type="molecule type" value="Genomic_DNA"/>
</dbReference>
<dbReference type="EMBL" id="JXDI01000001">
    <property type="protein sequence ID" value="KAF2410197.1"/>
    <property type="molecule type" value="Genomic_DNA"/>
</dbReference>
<accession>A0A1G9XWI2</accession>
<evidence type="ECO:0000313" key="5">
    <source>
        <dbReference type="Proteomes" id="UP000748067"/>
    </source>
</evidence>
<reference evidence="3 4" key="2">
    <citation type="submission" date="2016-10" db="EMBL/GenBank/DDBJ databases">
        <authorList>
            <person name="de Groot N.N."/>
        </authorList>
    </citation>
    <scope>NUCLEOTIDE SEQUENCE [LARGE SCALE GENOMIC DNA]</scope>
    <source>
        <strain evidence="3 4">BS2772</strain>
    </source>
</reference>